<protein>
    <recommendedName>
        <fullName evidence="3">DUF3445 domain-containing protein</fullName>
    </recommendedName>
</protein>
<dbReference type="OrthoDB" id="5242510at2"/>
<comment type="caution">
    <text evidence="1">The sequence shown here is derived from an EMBL/GenBank/DDBJ whole genome shotgun (WGS) entry which is preliminary data.</text>
</comment>
<keyword evidence="2" id="KW-1185">Reference proteome</keyword>
<dbReference type="Pfam" id="PF11927">
    <property type="entry name" value="HODM_asu-like"/>
    <property type="match status" value="1"/>
</dbReference>
<dbReference type="EMBL" id="BJMV01000004">
    <property type="protein sequence ID" value="GEB85258.1"/>
    <property type="molecule type" value="Genomic_DNA"/>
</dbReference>
<dbReference type="Proteomes" id="UP000317730">
    <property type="component" value="Unassembled WGS sequence"/>
</dbReference>
<evidence type="ECO:0008006" key="3">
    <source>
        <dbReference type="Google" id="ProtNLM"/>
    </source>
</evidence>
<dbReference type="AlphaFoldDB" id="A0A4Y3TU54"/>
<name>A0A4Y3TU54_9PROT</name>
<accession>A0A4Y3TU54</accession>
<organism evidence="1 2">
    <name type="scientific">Acetobacter peroxydans</name>
    <dbReference type="NCBI Taxonomy" id="104098"/>
    <lineage>
        <taxon>Bacteria</taxon>
        <taxon>Pseudomonadati</taxon>
        <taxon>Pseudomonadota</taxon>
        <taxon>Alphaproteobacteria</taxon>
        <taxon>Acetobacterales</taxon>
        <taxon>Acetobacteraceae</taxon>
        <taxon>Acetobacter</taxon>
    </lineage>
</organism>
<gene>
    <name evidence="1" type="ORF">APE01nite_10550</name>
</gene>
<dbReference type="InterPro" id="IPR021848">
    <property type="entry name" value="HODM_asu-like"/>
</dbReference>
<dbReference type="RefSeq" id="WP_141375328.1">
    <property type="nucleotide sequence ID" value="NZ_BAPL01000023.1"/>
</dbReference>
<reference evidence="1 2" key="1">
    <citation type="submission" date="2019-06" db="EMBL/GenBank/DDBJ databases">
        <title>Whole genome shotgun sequence of Acetobacter peroxydans NBRC 13755.</title>
        <authorList>
            <person name="Hosoyama A."/>
            <person name="Uohara A."/>
            <person name="Ohji S."/>
            <person name="Ichikawa N."/>
        </authorList>
    </citation>
    <scope>NUCLEOTIDE SEQUENCE [LARGE SCALE GENOMIC DNA]</scope>
    <source>
        <strain evidence="1 2">NBRC 13755</strain>
    </source>
</reference>
<proteinExistence type="predicted"/>
<evidence type="ECO:0000313" key="2">
    <source>
        <dbReference type="Proteomes" id="UP000317730"/>
    </source>
</evidence>
<evidence type="ECO:0000313" key="1">
    <source>
        <dbReference type="EMBL" id="GEB85258.1"/>
    </source>
</evidence>
<sequence length="359" mass="41769">MTVQTSARESYHPPYQVTNSAETIMRFPFPFPEDTYMYSMNVEPHVRSGPVAAMHHTFDIDEHYVAECAEKARILEQDPKRCIVLPHMREAEWDFVEFAMTCLSEQYPQHFSLRREGQDWHWVNRLLGYEQSFVFGDATTLPLPPFEYMARQMQGDFTLHDQREDDLWMDGGMVTSQADWSLKFDLGMSFRQWHAPVPKAAEMGVFDRGLRFLLMLQPGKPVRRLNWTMTINPRLDTSPENFMVWGPDRASVTPENVADKVHLRVELQTLYRMPRSNAILFSIRCYLMPVRDIMRVSKWRRRLHRVLRDLDPALSSYKGLDLYRQTVVDFLAPYDDGAPLSSGIQPDADQPESVLASVA</sequence>